<dbReference type="RefSeq" id="WP_344847621.1">
    <property type="nucleotide sequence ID" value="NZ_BAABDF010000007.1"/>
</dbReference>
<name>A0ABP7KDX5_9RHOB</name>
<comment type="caution">
    <text evidence="1">The sequence shown here is derived from an EMBL/GenBank/DDBJ whole genome shotgun (WGS) entry which is preliminary data.</text>
</comment>
<evidence type="ECO:0008006" key="3">
    <source>
        <dbReference type="Google" id="ProtNLM"/>
    </source>
</evidence>
<keyword evidence="2" id="KW-1185">Reference proteome</keyword>
<accession>A0ABP7KDX5</accession>
<evidence type="ECO:0000313" key="1">
    <source>
        <dbReference type="EMBL" id="GAA3874365.1"/>
    </source>
</evidence>
<sequence>MKTPDYRTKFEILQQGRWDPLIGDPNLEQATVHELRVLDDFLAFLEARQIASFTDISAQEFHRFNHGRTAATMLRLLKRAIMTVFSGHPCILALEEAIRSLEKGRVRSRGKRHKSPSKSVPFDQLPKDWQTALLHMEEGFDRNGQLPPASGMMPTHKMKMRQLLCSARAAGLPDVLSAESVRAYARDLRDRDLAPATLRSSFAAVQKVARYIAADDETLSLLTDLTRLYETEALKAKSKKFQHLQRTGYSPVALINQAHGILDEVDELLSPRSRQERRNRAAALALFSIMPVRLADTRFVFGETLFWNSGRYSIETRLSKSHYPWATEVDPRLNIFIDTLILRGADPVWIDHMRDACFEKKRALFVTSTGDPVAYGYVSDLWRSAVGTGEHIARTILHTFLGIELGQAGTDMAMAATGQRHHATAKAYQDDALGMAQRLKGQAELTKIATQTEMEMFVFQ</sequence>
<organism evidence="1 2">
    <name type="scientific">Celeribacter arenosi</name>
    <dbReference type="NCBI Taxonomy" id="792649"/>
    <lineage>
        <taxon>Bacteria</taxon>
        <taxon>Pseudomonadati</taxon>
        <taxon>Pseudomonadota</taxon>
        <taxon>Alphaproteobacteria</taxon>
        <taxon>Rhodobacterales</taxon>
        <taxon>Roseobacteraceae</taxon>
        <taxon>Celeribacter</taxon>
    </lineage>
</organism>
<proteinExistence type="predicted"/>
<evidence type="ECO:0000313" key="2">
    <source>
        <dbReference type="Proteomes" id="UP001399917"/>
    </source>
</evidence>
<gene>
    <name evidence="1" type="ORF">GCM10022404_25300</name>
</gene>
<dbReference type="EMBL" id="BAABDF010000007">
    <property type="protein sequence ID" value="GAA3874365.1"/>
    <property type="molecule type" value="Genomic_DNA"/>
</dbReference>
<protein>
    <recommendedName>
        <fullName evidence="3">Core-binding (CB) domain-containing protein</fullName>
    </recommendedName>
</protein>
<dbReference type="Proteomes" id="UP001399917">
    <property type="component" value="Unassembled WGS sequence"/>
</dbReference>
<reference evidence="2" key="1">
    <citation type="journal article" date="2019" name="Int. J. Syst. Evol. Microbiol.">
        <title>The Global Catalogue of Microorganisms (GCM) 10K type strain sequencing project: providing services to taxonomists for standard genome sequencing and annotation.</title>
        <authorList>
            <consortium name="The Broad Institute Genomics Platform"/>
            <consortium name="The Broad Institute Genome Sequencing Center for Infectious Disease"/>
            <person name="Wu L."/>
            <person name="Ma J."/>
        </authorList>
    </citation>
    <scope>NUCLEOTIDE SEQUENCE [LARGE SCALE GENOMIC DNA]</scope>
    <source>
        <strain evidence="2">JCM 17190</strain>
    </source>
</reference>